<dbReference type="SUPFAM" id="SSF53474">
    <property type="entry name" value="alpha/beta-Hydrolases"/>
    <property type="match status" value="1"/>
</dbReference>
<keyword evidence="3" id="KW-1185">Reference proteome</keyword>
<dbReference type="GO" id="GO:0016787">
    <property type="term" value="F:hydrolase activity"/>
    <property type="evidence" value="ECO:0007669"/>
    <property type="project" value="UniProtKB-KW"/>
</dbReference>
<dbReference type="EMBL" id="JBHLZN010000002">
    <property type="protein sequence ID" value="MFB9886560.1"/>
    <property type="molecule type" value="Genomic_DNA"/>
</dbReference>
<organism evidence="2 3">
    <name type="scientific">Balneatrix alpica</name>
    <dbReference type="NCBI Taxonomy" id="75684"/>
    <lineage>
        <taxon>Bacteria</taxon>
        <taxon>Pseudomonadati</taxon>
        <taxon>Pseudomonadota</taxon>
        <taxon>Gammaproteobacteria</taxon>
        <taxon>Oceanospirillales</taxon>
        <taxon>Balneatrichaceae</taxon>
        <taxon>Balneatrix</taxon>
    </lineage>
</organism>
<dbReference type="Gene3D" id="3.40.50.1820">
    <property type="entry name" value="alpha/beta hydrolase"/>
    <property type="match status" value="1"/>
</dbReference>
<comment type="caution">
    <text evidence="2">The sequence shown here is derived from an EMBL/GenBank/DDBJ whole genome shotgun (WGS) entry which is preliminary data.</text>
</comment>
<name>A0ABV5ZCL4_9GAMM</name>
<reference evidence="2 3" key="1">
    <citation type="submission" date="2024-09" db="EMBL/GenBank/DDBJ databases">
        <authorList>
            <person name="Sun Q."/>
            <person name="Mori K."/>
        </authorList>
    </citation>
    <scope>NUCLEOTIDE SEQUENCE [LARGE SCALE GENOMIC DNA]</scope>
    <source>
        <strain evidence="2 3">ATCC 51285</strain>
    </source>
</reference>
<accession>A0ABV5ZCL4</accession>
<proteinExistence type="predicted"/>
<keyword evidence="2" id="KW-0378">Hydrolase</keyword>
<dbReference type="InterPro" id="IPR029058">
    <property type="entry name" value="AB_hydrolase_fold"/>
</dbReference>
<dbReference type="RefSeq" id="WP_027311990.1">
    <property type="nucleotide sequence ID" value="NZ_JBHLZN010000002.1"/>
</dbReference>
<gene>
    <name evidence="2" type="ORF">ACFFLH_09070</name>
</gene>
<protein>
    <submittedName>
        <fullName evidence="2">Alpha/beta fold hydrolase</fullName>
    </submittedName>
</protein>
<evidence type="ECO:0000313" key="3">
    <source>
        <dbReference type="Proteomes" id="UP001589628"/>
    </source>
</evidence>
<dbReference type="InterPro" id="IPR000073">
    <property type="entry name" value="AB_hydrolase_1"/>
</dbReference>
<feature type="domain" description="AB hydrolase-1" evidence="1">
    <location>
        <begin position="57"/>
        <end position="159"/>
    </location>
</feature>
<evidence type="ECO:0000259" key="1">
    <source>
        <dbReference type="Pfam" id="PF00561"/>
    </source>
</evidence>
<evidence type="ECO:0000313" key="2">
    <source>
        <dbReference type="EMBL" id="MFB9886560.1"/>
    </source>
</evidence>
<sequence length="232" mass="25517">MANWVLLSGWAMPPQSWQPCLAELSALGQLQVLDYRGLQSSDLAGAAAELLRQASAPANWLGWSLGGRLAMEAAAQAPQRVQAVVTLTASPCFVDEQLGMPAAVFNDFVAGMATQPELTLKRFAGLVAQHSTDPRAALRQVRSWLAQNQTEQLAHIAGQLSWLADDQRARWQQVQVPHWHLLQRQDALLPAALAQVWQPHAYLAGGHLSWQEQVGQWLPLLQCWLQQEGLDG</sequence>
<dbReference type="Pfam" id="PF00561">
    <property type="entry name" value="Abhydrolase_1"/>
    <property type="match status" value="1"/>
</dbReference>
<dbReference type="Proteomes" id="UP001589628">
    <property type="component" value="Unassembled WGS sequence"/>
</dbReference>